<dbReference type="EMBL" id="JAOA01000052">
    <property type="protein sequence ID" value="ETZ96310.1"/>
    <property type="molecule type" value="Genomic_DNA"/>
</dbReference>
<organism evidence="2 3">
    <name type="scientific">Mycobacterium kansasii 662</name>
    <dbReference type="NCBI Taxonomy" id="1299326"/>
    <lineage>
        <taxon>Bacteria</taxon>
        <taxon>Bacillati</taxon>
        <taxon>Actinomycetota</taxon>
        <taxon>Actinomycetes</taxon>
        <taxon>Mycobacteriales</taxon>
        <taxon>Mycobacteriaceae</taxon>
        <taxon>Mycobacterium</taxon>
    </lineage>
</organism>
<dbReference type="Proteomes" id="UP000020561">
    <property type="component" value="Unassembled WGS sequence"/>
</dbReference>
<dbReference type="SUPFAM" id="SSF52151">
    <property type="entry name" value="FabD/lysophospholipase-like"/>
    <property type="match status" value="1"/>
</dbReference>
<dbReference type="RefSeq" id="WP_368072838.1">
    <property type="nucleotide sequence ID" value="NZ_JAOA01000052.1"/>
</dbReference>
<keyword evidence="2" id="KW-0808">Transferase</keyword>
<accession>X7XP59</accession>
<dbReference type="InterPro" id="IPR014043">
    <property type="entry name" value="Acyl_transferase_dom"/>
</dbReference>
<proteinExistence type="predicted"/>
<sequence>MVARQRAQAVRVRALAAGQHSPGVVRPLDGSRGPGTVFVYSGVGSQWAGMGRQLLADEPRSPLPGRIGAGVRRTGRVLAA</sequence>
<gene>
    <name evidence="2" type="ORF">I545_7035</name>
</gene>
<dbReference type="InterPro" id="IPR016035">
    <property type="entry name" value="Acyl_Trfase/lysoPLipase"/>
</dbReference>
<evidence type="ECO:0000313" key="2">
    <source>
        <dbReference type="EMBL" id="ETZ96310.1"/>
    </source>
</evidence>
<dbReference type="InterPro" id="IPR001227">
    <property type="entry name" value="Ac_transferase_dom_sf"/>
</dbReference>
<protein>
    <submittedName>
        <fullName evidence="2">Acyl transferase domain protein</fullName>
    </submittedName>
</protein>
<dbReference type="AlphaFoldDB" id="X7XP59"/>
<comment type="caution">
    <text evidence="2">The sequence shown here is derived from an EMBL/GenBank/DDBJ whole genome shotgun (WGS) entry which is preliminary data.</text>
</comment>
<feature type="domain" description="Malonyl-CoA:ACP transacylase (MAT)" evidence="1">
    <location>
        <begin position="37"/>
        <end position="60"/>
    </location>
</feature>
<dbReference type="Pfam" id="PF00698">
    <property type="entry name" value="Acyl_transf_1"/>
    <property type="match status" value="1"/>
</dbReference>
<evidence type="ECO:0000313" key="3">
    <source>
        <dbReference type="Proteomes" id="UP000020561"/>
    </source>
</evidence>
<reference evidence="2 3" key="1">
    <citation type="submission" date="2013-12" db="EMBL/GenBank/DDBJ databases">
        <authorList>
            <person name="Brown-Elliot B."/>
            <person name="Wallace R."/>
            <person name="Lenaerts A."/>
            <person name="Ordway D."/>
            <person name="DeGroote M.A."/>
            <person name="Parker T."/>
            <person name="Sizemore C."/>
            <person name="Tallon L.J."/>
            <person name="Sadzewicz L.K."/>
            <person name="Sengamalay N."/>
            <person name="Fraser C.M."/>
            <person name="Hine E."/>
            <person name="Shefchek K.A."/>
            <person name="Das S.P."/>
            <person name="Tettelin H."/>
        </authorList>
    </citation>
    <scope>NUCLEOTIDE SEQUENCE [LARGE SCALE GENOMIC DNA]</scope>
    <source>
        <strain evidence="2 3">662</strain>
    </source>
</reference>
<evidence type="ECO:0000259" key="1">
    <source>
        <dbReference type="Pfam" id="PF00698"/>
    </source>
</evidence>
<dbReference type="GO" id="GO:0016740">
    <property type="term" value="F:transferase activity"/>
    <property type="evidence" value="ECO:0007669"/>
    <property type="project" value="UniProtKB-KW"/>
</dbReference>
<name>X7XP59_MYCKA</name>
<dbReference type="PATRIC" id="fig|1299326.3.peg.6743"/>
<dbReference type="Gene3D" id="3.40.366.10">
    <property type="entry name" value="Malonyl-Coenzyme A Acyl Carrier Protein, domain 2"/>
    <property type="match status" value="1"/>
</dbReference>